<gene>
    <name evidence="9" type="ORF">DACRYDRAFT_109714</name>
</gene>
<feature type="compositionally biased region" description="Polar residues" evidence="8">
    <location>
        <begin position="38"/>
        <end position="57"/>
    </location>
</feature>
<dbReference type="STRING" id="1858805.M5G773"/>
<dbReference type="OMA" id="ECDALMD"/>
<keyword evidence="4" id="KW-0227">DNA damage</keyword>
<dbReference type="GeneID" id="63683994"/>
<dbReference type="Proteomes" id="UP000030653">
    <property type="component" value="Unassembled WGS sequence"/>
</dbReference>
<keyword evidence="6" id="KW-0539">Nucleus</keyword>
<protein>
    <submittedName>
        <fullName evidence="9">Rad17-domain-containing protein</fullName>
    </submittedName>
</protein>
<dbReference type="AlphaFoldDB" id="M5G773"/>
<organism evidence="9 10">
    <name type="scientific">Dacryopinax primogenitus (strain DJM 731)</name>
    <name type="common">Brown rot fungus</name>
    <dbReference type="NCBI Taxonomy" id="1858805"/>
    <lineage>
        <taxon>Eukaryota</taxon>
        <taxon>Fungi</taxon>
        <taxon>Dikarya</taxon>
        <taxon>Basidiomycota</taxon>
        <taxon>Agaricomycotina</taxon>
        <taxon>Dacrymycetes</taxon>
        <taxon>Dacrymycetales</taxon>
        <taxon>Dacrymycetaceae</taxon>
        <taxon>Dacryopinax</taxon>
    </lineage>
</organism>
<dbReference type="OrthoDB" id="10265971at2759"/>
<feature type="compositionally biased region" description="Basic and acidic residues" evidence="8">
    <location>
        <begin position="58"/>
        <end position="82"/>
    </location>
</feature>
<dbReference type="GO" id="GO:0000077">
    <property type="term" value="P:DNA damage checkpoint signaling"/>
    <property type="evidence" value="ECO:0007669"/>
    <property type="project" value="TreeGrafter"/>
</dbReference>
<evidence type="ECO:0000313" key="10">
    <source>
        <dbReference type="Proteomes" id="UP000030653"/>
    </source>
</evidence>
<keyword evidence="10" id="KW-1185">Reference proteome</keyword>
<keyword evidence="5" id="KW-0067">ATP-binding</keyword>
<dbReference type="Pfam" id="PF03215">
    <property type="entry name" value="Rad17"/>
    <property type="match status" value="1"/>
</dbReference>
<comment type="subcellular location">
    <subcellularLocation>
        <location evidence="1">Nucleus</location>
    </subcellularLocation>
</comment>
<evidence type="ECO:0000256" key="7">
    <source>
        <dbReference type="ARBA" id="ARBA00023306"/>
    </source>
</evidence>
<dbReference type="RefSeq" id="XP_040626510.1">
    <property type="nucleotide sequence ID" value="XM_040768932.1"/>
</dbReference>
<evidence type="ECO:0000256" key="1">
    <source>
        <dbReference type="ARBA" id="ARBA00004123"/>
    </source>
</evidence>
<feature type="region of interest" description="Disordered" evidence="8">
    <location>
        <begin position="1"/>
        <end position="83"/>
    </location>
</feature>
<dbReference type="GO" id="GO:0006281">
    <property type="term" value="P:DNA repair"/>
    <property type="evidence" value="ECO:0007669"/>
    <property type="project" value="InterPro"/>
</dbReference>
<dbReference type="EMBL" id="JH795869">
    <property type="protein sequence ID" value="EJT99612.1"/>
    <property type="molecule type" value="Genomic_DNA"/>
</dbReference>
<name>M5G773_DACPD</name>
<dbReference type="GO" id="GO:0005634">
    <property type="term" value="C:nucleus"/>
    <property type="evidence" value="ECO:0007669"/>
    <property type="project" value="UniProtKB-SubCell"/>
</dbReference>
<dbReference type="PANTHER" id="PTHR12172:SF0">
    <property type="entry name" value="CELL CYCLE CHECKPOINT PROTEIN RAD17"/>
    <property type="match status" value="1"/>
</dbReference>
<dbReference type="GO" id="GO:0005524">
    <property type="term" value="F:ATP binding"/>
    <property type="evidence" value="ECO:0007669"/>
    <property type="project" value="UniProtKB-KW"/>
</dbReference>
<evidence type="ECO:0000256" key="6">
    <source>
        <dbReference type="ARBA" id="ARBA00023242"/>
    </source>
</evidence>
<keyword evidence="7" id="KW-0131">Cell cycle</keyword>
<keyword evidence="3" id="KW-0547">Nucleotide-binding</keyword>
<dbReference type="GO" id="GO:0003689">
    <property type="term" value="F:DNA clamp loader activity"/>
    <property type="evidence" value="ECO:0007669"/>
    <property type="project" value="TreeGrafter"/>
</dbReference>
<dbReference type="SUPFAM" id="SSF52540">
    <property type="entry name" value="P-loop containing nucleoside triphosphate hydrolases"/>
    <property type="match status" value="1"/>
</dbReference>
<dbReference type="InterPro" id="IPR027417">
    <property type="entry name" value="P-loop_NTPase"/>
</dbReference>
<dbReference type="GO" id="GO:0003682">
    <property type="term" value="F:chromatin binding"/>
    <property type="evidence" value="ECO:0007669"/>
    <property type="project" value="TreeGrafter"/>
</dbReference>
<feature type="region of interest" description="Disordered" evidence="8">
    <location>
        <begin position="609"/>
        <end position="647"/>
    </location>
</feature>
<evidence type="ECO:0000313" key="9">
    <source>
        <dbReference type="EMBL" id="EJT99612.1"/>
    </source>
</evidence>
<evidence type="ECO:0000256" key="3">
    <source>
        <dbReference type="ARBA" id="ARBA00022741"/>
    </source>
</evidence>
<reference evidence="9 10" key="1">
    <citation type="journal article" date="2012" name="Science">
        <title>The Paleozoic origin of enzymatic lignin decomposition reconstructed from 31 fungal genomes.</title>
        <authorList>
            <person name="Floudas D."/>
            <person name="Binder M."/>
            <person name="Riley R."/>
            <person name="Barry K."/>
            <person name="Blanchette R.A."/>
            <person name="Henrissat B."/>
            <person name="Martinez A.T."/>
            <person name="Otillar R."/>
            <person name="Spatafora J.W."/>
            <person name="Yadav J.S."/>
            <person name="Aerts A."/>
            <person name="Benoit I."/>
            <person name="Boyd A."/>
            <person name="Carlson A."/>
            <person name="Copeland A."/>
            <person name="Coutinho P.M."/>
            <person name="de Vries R.P."/>
            <person name="Ferreira P."/>
            <person name="Findley K."/>
            <person name="Foster B."/>
            <person name="Gaskell J."/>
            <person name="Glotzer D."/>
            <person name="Gorecki P."/>
            <person name="Heitman J."/>
            <person name="Hesse C."/>
            <person name="Hori C."/>
            <person name="Igarashi K."/>
            <person name="Jurgens J.A."/>
            <person name="Kallen N."/>
            <person name="Kersten P."/>
            <person name="Kohler A."/>
            <person name="Kuees U."/>
            <person name="Kumar T.K.A."/>
            <person name="Kuo A."/>
            <person name="LaButti K."/>
            <person name="Larrondo L.F."/>
            <person name="Lindquist E."/>
            <person name="Ling A."/>
            <person name="Lombard V."/>
            <person name="Lucas S."/>
            <person name="Lundell T."/>
            <person name="Martin R."/>
            <person name="McLaughlin D.J."/>
            <person name="Morgenstern I."/>
            <person name="Morin E."/>
            <person name="Murat C."/>
            <person name="Nagy L.G."/>
            <person name="Nolan M."/>
            <person name="Ohm R.A."/>
            <person name="Patyshakuliyeva A."/>
            <person name="Rokas A."/>
            <person name="Ruiz-Duenas F.J."/>
            <person name="Sabat G."/>
            <person name="Salamov A."/>
            <person name="Samejima M."/>
            <person name="Schmutz J."/>
            <person name="Slot J.C."/>
            <person name="St John F."/>
            <person name="Stenlid J."/>
            <person name="Sun H."/>
            <person name="Sun S."/>
            <person name="Syed K."/>
            <person name="Tsang A."/>
            <person name="Wiebenga A."/>
            <person name="Young D."/>
            <person name="Pisabarro A."/>
            <person name="Eastwood D.C."/>
            <person name="Martin F."/>
            <person name="Cullen D."/>
            <person name="Grigoriev I.V."/>
            <person name="Hibbett D.S."/>
        </authorList>
    </citation>
    <scope>NUCLEOTIDE SEQUENCE [LARGE SCALE GENOMIC DNA]</scope>
    <source>
        <strain evidence="9 10">DJM-731 SS1</strain>
    </source>
</reference>
<evidence type="ECO:0000256" key="5">
    <source>
        <dbReference type="ARBA" id="ARBA00022840"/>
    </source>
</evidence>
<evidence type="ECO:0000256" key="4">
    <source>
        <dbReference type="ARBA" id="ARBA00022763"/>
    </source>
</evidence>
<accession>M5G773</accession>
<dbReference type="Gene3D" id="3.40.50.300">
    <property type="entry name" value="P-loop containing nucleotide triphosphate hydrolases"/>
    <property type="match status" value="1"/>
</dbReference>
<proteinExistence type="inferred from homology"/>
<dbReference type="HOGENOM" id="CLU_018598_1_0_1"/>
<evidence type="ECO:0000256" key="2">
    <source>
        <dbReference type="ARBA" id="ARBA00006168"/>
    </source>
</evidence>
<sequence>MAPGVARKGPATKKGKTDKPTPKHVQLGLAPVHGTQKPLRQTSLPRFSVPISPSSSQDVDKTTPVRVEHPASSPKGKEKAVEVDDDNNQMWVDRYAPTSSENLAVHKRKIDEVRHWLDEAITGGPTGKLKRYRRLLALTGPAGAGKTATIQVLAKELGIQITEWRNDSDVPLFQPLSHESFESSSFRFETYLSHTHSVLPWSPPNPSTAGTSAARLLLLEDLPNVLHADTRQAFQSYIQGLVESGTGPPIVLIVSESGSRAMGADTWRREEKWDIRNILGPRLMNSPYMMEIQFNAVAPTIMHTALSRILSQTHPTPASLRPSPETLDIIVEGSNGDIRSAISALQFACRLQMAEGVKGGGSGKRRRGKKGKPGDEVRRIIEGLTRNEQILALFHIIGKILYNKRYGDPEEKEEQHPKALEEHALPLPPHLHEFRRRPSKVDPNVLYADSPVDISLLSTYCHQNYPQFCTEMDEMEAGAEWISYSEAFSLDPEHFNPQLPEYAFHLLIRGMLMSLPSPVPRRNQKLLKSAFWEINRKERDAQESLRSWSHHNLEAAREHRSTEMLERAWLMRRVGSVQPREVLELAYMPWMPPIRGGEVGQQLLEGEVPDMEPDMPISQRHKVEVDDGEDQEAENGHWLEDDDIESE</sequence>
<comment type="similarity">
    <text evidence="2">Belongs to the rad17/RAD24 family.</text>
</comment>
<dbReference type="InterPro" id="IPR004582">
    <property type="entry name" value="Checkpoint_prot_Rad17_Rad24"/>
</dbReference>
<dbReference type="PANTHER" id="PTHR12172">
    <property type="entry name" value="CELL CYCLE CHECKPOINT PROTEIN RAD17"/>
    <property type="match status" value="1"/>
</dbReference>
<evidence type="ECO:0000256" key="8">
    <source>
        <dbReference type="SAM" id="MobiDB-lite"/>
    </source>
</evidence>
<dbReference type="GO" id="GO:0033314">
    <property type="term" value="P:mitotic DNA replication checkpoint signaling"/>
    <property type="evidence" value="ECO:0007669"/>
    <property type="project" value="TreeGrafter"/>
</dbReference>